<feature type="region of interest" description="Disordered" evidence="1">
    <location>
        <begin position="57"/>
        <end position="78"/>
    </location>
</feature>
<reference evidence="2" key="1">
    <citation type="submission" date="2020-11" db="EMBL/GenBank/DDBJ databases">
        <authorList>
            <person name="Whiteford S."/>
        </authorList>
    </citation>
    <scope>NUCLEOTIDE SEQUENCE</scope>
</reference>
<name>A0A8S4FYM3_PLUXY</name>
<evidence type="ECO:0000313" key="2">
    <source>
        <dbReference type="EMBL" id="CAG9133695.1"/>
    </source>
</evidence>
<evidence type="ECO:0000313" key="3">
    <source>
        <dbReference type="Proteomes" id="UP000653454"/>
    </source>
</evidence>
<dbReference type="EMBL" id="CAJHNJ030000066">
    <property type="protein sequence ID" value="CAG9133695.1"/>
    <property type="molecule type" value="Genomic_DNA"/>
</dbReference>
<organism evidence="2 3">
    <name type="scientific">Plutella xylostella</name>
    <name type="common">Diamondback moth</name>
    <name type="synonym">Plutella maculipennis</name>
    <dbReference type="NCBI Taxonomy" id="51655"/>
    <lineage>
        <taxon>Eukaryota</taxon>
        <taxon>Metazoa</taxon>
        <taxon>Ecdysozoa</taxon>
        <taxon>Arthropoda</taxon>
        <taxon>Hexapoda</taxon>
        <taxon>Insecta</taxon>
        <taxon>Pterygota</taxon>
        <taxon>Neoptera</taxon>
        <taxon>Endopterygota</taxon>
        <taxon>Lepidoptera</taxon>
        <taxon>Glossata</taxon>
        <taxon>Ditrysia</taxon>
        <taxon>Yponomeutoidea</taxon>
        <taxon>Plutellidae</taxon>
        <taxon>Plutella</taxon>
    </lineage>
</organism>
<protein>
    <submittedName>
        <fullName evidence="2">(diamondback moth) hypothetical protein</fullName>
    </submittedName>
</protein>
<feature type="region of interest" description="Disordered" evidence="1">
    <location>
        <begin position="1"/>
        <end position="32"/>
    </location>
</feature>
<evidence type="ECO:0000256" key="1">
    <source>
        <dbReference type="SAM" id="MobiDB-lite"/>
    </source>
</evidence>
<dbReference type="AlphaFoldDB" id="A0A8S4FYM3"/>
<accession>A0A8S4FYM3</accession>
<dbReference type="Proteomes" id="UP000653454">
    <property type="component" value="Unassembled WGS sequence"/>
</dbReference>
<gene>
    <name evidence="2" type="ORF">PLXY2_LOCUS11983</name>
</gene>
<comment type="caution">
    <text evidence="2">The sequence shown here is derived from an EMBL/GenBank/DDBJ whole genome shotgun (WGS) entry which is preliminary data.</text>
</comment>
<sequence>MITTTLSRRRSSVSVPIEAPSIGAPTPPRPATRDRHLAHSLTRLVSPAPMWIVDARRSSGRRKKTQGEVSGAPPAPPAAVMVQRGVARTGLSQADSSSNQQDECRLKYACRIKSTSSLSIILLRWTTAAMRLNTRPSNTHNSYKLHLRVPSHVK</sequence>
<proteinExistence type="predicted"/>
<keyword evidence="3" id="KW-1185">Reference proteome</keyword>